<organism evidence="2 3">
    <name type="scientific">Seminavis robusta</name>
    <dbReference type="NCBI Taxonomy" id="568900"/>
    <lineage>
        <taxon>Eukaryota</taxon>
        <taxon>Sar</taxon>
        <taxon>Stramenopiles</taxon>
        <taxon>Ochrophyta</taxon>
        <taxon>Bacillariophyta</taxon>
        <taxon>Bacillariophyceae</taxon>
        <taxon>Bacillariophycidae</taxon>
        <taxon>Naviculales</taxon>
        <taxon>Naviculaceae</taxon>
        <taxon>Seminavis</taxon>
    </lineage>
</organism>
<name>A0A9N8HPJ4_9STRA</name>
<dbReference type="Proteomes" id="UP001153069">
    <property type="component" value="Unassembled WGS sequence"/>
</dbReference>
<feature type="transmembrane region" description="Helical" evidence="1">
    <location>
        <begin position="230"/>
        <end position="250"/>
    </location>
</feature>
<reference evidence="2" key="1">
    <citation type="submission" date="2020-06" db="EMBL/GenBank/DDBJ databases">
        <authorList>
            <consortium name="Plant Systems Biology data submission"/>
        </authorList>
    </citation>
    <scope>NUCLEOTIDE SEQUENCE</scope>
    <source>
        <strain evidence="2">D6</strain>
    </source>
</reference>
<feature type="transmembrane region" description="Helical" evidence="1">
    <location>
        <begin position="127"/>
        <end position="147"/>
    </location>
</feature>
<protein>
    <submittedName>
        <fullName evidence="2">Uncharacterized protein</fullName>
    </submittedName>
</protein>
<keyword evidence="1" id="KW-0472">Membrane</keyword>
<feature type="transmembrane region" description="Helical" evidence="1">
    <location>
        <begin position="46"/>
        <end position="66"/>
    </location>
</feature>
<feature type="transmembrane region" description="Helical" evidence="1">
    <location>
        <begin position="86"/>
        <end position="107"/>
    </location>
</feature>
<sequence length="293" mass="33391">MILSPSQDVTTSHRRRSMIAPQHFAFVHAKAELEGPNTLWIWKYRYLTIFVALFFCTNGGYAVFFLPRSAWAFPIVNDRTLLRIHWAMGTPFLAGAIWQQLSVPMMATAGKRLGPIGAARFRQWHRWIGRCTIFCSLGAATTAFLLAPKALAGNWIFIAWSVSWMIMSVETLGTAVLKQYKAHKKWAEALYRTALAFLYGRVMLVGYNYLSRYWVKEEDYLRHAQNAYSYSMIGTGIFTILLTVQCAYAARHIEKQSVVQRRWRKIRSATAFLVAANKETNSDNGQGRSGVVE</sequence>
<dbReference type="AlphaFoldDB" id="A0A9N8HPJ4"/>
<feature type="transmembrane region" description="Helical" evidence="1">
    <location>
        <begin position="153"/>
        <end position="177"/>
    </location>
</feature>
<evidence type="ECO:0000313" key="2">
    <source>
        <dbReference type="EMBL" id="CAB9522728.1"/>
    </source>
</evidence>
<dbReference type="EMBL" id="CAICTM010001332">
    <property type="protein sequence ID" value="CAB9522728.1"/>
    <property type="molecule type" value="Genomic_DNA"/>
</dbReference>
<comment type="caution">
    <text evidence="2">The sequence shown here is derived from an EMBL/GenBank/DDBJ whole genome shotgun (WGS) entry which is preliminary data.</text>
</comment>
<keyword evidence="1" id="KW-1133">Transmembrane helix</keyword>
<evidence type="ECO:0000313" key="3">
    <source>
        <dbReference type="Proteomes" id="UP001153069"/>
    </source>
</evidence>
<gene>
    <name evidence="2" type="ORF">SEMRO_1334_G263840.1</name>
</gene>
<feature type="transmembrane region" description="Helical" evidence="1">
    <location>
        <begin position="189"/>
        <end position="210"/>
    </location>
</feature>
<evidence type="ECO:0000256" key="1">
    <source>
        <dbReference type="SAM" id="Phobius"/>
    </source>
</evidence>
<accession>A0A9N8HPJ4</accession>
<keyword evidence="3" id="KW-1185">Reference proteome</keyword>
<proteinExistence type="predicted"/>
<keyword evidence="1" id="KW-0812">Transmembrane</keyword>